<reference evidence="1 2" key="1">
    <citation type="submission" date="2018-08" db="EMBL/GenBank/DDBJ databases">
        <title>Thalassotalea euphylliae genome.</title>
        <authorList>
            <person name="Summers S."/>
            <person name="Rice S.A."/>
            <person name="Freckelton M.L."/>
            <person name="Nedved B.T."/>
            <person name="Hadfield M.G."/>
        </authorList>
    </citation>
    <scope>NUCLEOTIDE SEQUENCE [LARGE SCALE GENOMIC DNA]</scope>
    <source>
        <strain evidence="1 2">H1</strain>
    </source>
</reference>
<dbReference type="OrthoDB" id="9805202at2"/>
<evidence type="ECO:0000313" key="2">
    <source>
        <dbReference type="Proteomes" id="UP000256478"/>
    </source>
</evidence>
<dbReference type="InterPro" id="IPR011044">
    <property type="entry name" value="Quino_amine_DH_bsu"/>
</dbReference>
<evidence type="ECO:0008006" key="3">
    <source>
        <dbReference type="Google" id="ProtNLM"/>
    </source>
</evidence>
<dbReference type="PANTHER" id="PTHR47197">
    <property type="entry name" value="PROTEIN NIRF"/>
    <property type="match status" value="1"/>
</dbReference>
<proteinExistence type="predicted"/>
<gene>
    <name evidence="1" type="ORF">DXX93_16725</name>
</gene>
<organism evidence="1 2">
    <name type="scientific">Thalassotalea euphylliae</name>
    <dbReference type="NCBI Taxonomy" id="1655234"/>
    <lineage>
        <taxon>Bacteria</taxon>
        <taxon>Pseudomonadati</taxon>
        <taxon>Pseudomonadota</taxon>
        <taxon>Gammaproteobacteria</taxon>
        <taxon>Alteromonadales</taxon>
        <taxon>Colwelliaceae</taxon>
        <taxon>Thalassotalea</taxon>
    </lineage>
</organism>
<name>A0A3E0TVV6_9GAMM</name>
<evidence type="ECO:0000313" key="1">
    <source>
        <dbReference type="EMBL" id="REL28042.1"/>
    </source>
</evidence>
<dbReference type="Proteomes" id="UP000256478">
    <property type="component" value="Unassembled WGS sequence"/>
</dbReference>
<protein>
    <recommendedName>
        <fullName evidence="3">YncE family protein</fullName>
    </recommendedName>
</protein>
<sequence length="484" mass="52484">MSFQMAHQGVKHCHFWQLIWAVVLTCLTHLSLADEFANWESPHVHPIDRTPDGNTLLAVNTANHSLEVFDINNEELQHRVSIPVGLDPITVRARTNSEVWVVNHVSDSISVVDLSRASVVAVLATEDEPADVVFAENNGRAFVSCSQDNSVLVFDADSLAIPPTRIAINGEDPRSLSISPDGRTVYAAIFESGNASTILAGGRRSAQPGNVVDDPRGPYGGMNPPFNNGRSFTPAINPALPTPPSVGLIVQKNDQGRWLDDNNGDWTPFVSGQFADASWRVRGWDLPDRDVAIIDTQSLNVRYVHGVMNALMSSAVNPETGELTIIGTDATNVVRYEPNLNGHFVEVKLASIDSRGGVEVTDLNPHLRDGVITVPMAQRLTSIGDPRGLVWNQSGNLGYVVGMGSNNVLLVNAEGQRVNGVQPLTVGQGPTGIVLNENLNNAYVLNRFDGSISIIDTENFTELSQVRFFDPTPDVIKQGRPFPV</sequence>
<dbReference type="InterPro" id="IPR051200">
    <property type="entry name" value="Host-pathogen_enzymatic-act"/>
</dbReference>
<accession>A0A3E0TVV6</accession>
<dbReference type="AlphaFoldDB" id="A0A3E0TVV6"/>
<dbReference type="Gene3D" id="2.130.10.10">
    <property type="entry name" value="YVTN repeat-like/Quinoprotein amine dehydrogenase"/>
    <property type="match status" value="2"/>
</dbReference>
<dbReference type="InterPro" id="IPR019405">
    <property type="entry name" value="Lactonase_7-beta_prop"/>
</dbReference>
<dbReference type="RefSeq" id="WP_116009102.1">
    <property type="nucleotide sequence ID" value="NZ_QUOU01000001.1"/>
</dbReference>
<dbReference type="Pfam" id="PF10282">
    <property type="entry name" value="Lactonase"/>
    <property type="match status" value="1"/>
</dbReference>
<dbReference type="PANTHER" id="PTHR47197:SF3">
    <property type="entry name" value="DIHYDRO-HEME D1 DEHYDROGENASE"/>
    <property type="match status" value="1"/>
</dbReference>
<dbReference type="SUPFAM" id="SSF50969">
    <property type="entry name" value="YVTN repeat-like/Quinoprotein amine dehydrogenase"/>
    <property type="match status" value="1"/>
</dbReference>
<dbReference type="InterPro" id="IPR015943">
    <property type="entry name" value="WD40/YVTN_repeat-like_dom_sf"/>
</dbReference>
<dbReference type="EMBL" id="QUOU01000001">
    <property type="protein sequence ID" value="REL28042.1"/>
    <property type="molecule type" value="Genomic_DNA"/>
</dbReference>
<comment type="caution">
    <text evidence="1">The sequence shown here is derived from an EMBL/GenBank/DDBJ whole genome shotgun (WGS) entry which is preliminary data.</text>
</comment>